<accession>I4EKY7</accession>
<dbReference type="Pfam" id="PF00293">
    <property type="entry name" value="NUDIX"/>
    <property type="match status" value="1"/>
</dbReference>
<dbReference type="PANTHER" id="PTHR11839">
    <property type="entry name" value="UDP/ADP-SUGAR PYROPHOSPHATASE"/>
    <property type="match status" value="1"/>
</dbReference>
<evidence type="ECO:0000259" key="8">
    <source>
        <dbReference type="PROSITE" id="PS51462"/>
    </source>
</evidence>
<name>I4EKY7_9BACT</name>
<evidence type="ECO:0000256" key="4">
    <source>
        <dbReference type="ARBA" id="ARBA00016377"/>
    </source>
</evidence>
<dbReference type="AlphaFoldDB" id="I4EKY7"/>
<keyword evidence="5 9" id="KW-0378">Hydrolase</keyword>
<dbReference type="Gene3D" id="3.90.79.10">
    <property type="entry name" value="Nucleoside Triphosphate Pyrophosphohydrolase"/>
    <property type="match status" value="1"/>
</dbReference>
<dbReference type="GO" id="GO:0016787">
    <property type="term" value="F:hydrolase activity"/>
    <property type="evidence" value="ECO:0007669"/>
    <property type="project" value="UniProtKB-KW"/>
</dbReference>
<feature type="domain" description="Nudix hydrolase" evidence="8">
    <location>
        <begin position="39"/>
        <end position="167"/>
    </location>
</feature>
<comment type="cofactor">
    <cofactor evidence="2">
        <name>Mg(2+)</name>
        <dbReference type="ChEBI" id="CHEBI:18420"/>
    </cofactor>
</comment>
<dbReference type="PANTHER" id="PTHR11839:SF18">
    <property type="entry name" value="NUDIX HYDROLASE DOMAIN-CONTAINING PROTEIN"/>
    <property type="match status" value="1"/>
</dbReference>
<comment type="similarity">
    <text evidence="3">Belongs to the Nudix hydrolase family. NudK subfamily.</text>
</comment>
<dbReference type="GO" id="GO:0006753">
    <property type="term" value="P:nucleoside phosphate metabolic process"/>
    <property type="evidence" value="ECO:0007669"/>
    <property type="project" value="TreeGrafter"/>
</dbReference>
<gene>
    <name evidence="9" type="ORF">NITHO_4870006</name>
</gene>
<comment type="catalytic activity">
    <reaction evidence="1">
        <text>GDP-alpha-D-mannose + H2O = alpha-D-mannose 1-phosphate + GMP + 2 H(+)</text>
        <dbReference type="Rhea" id="RHEA:27978"/>
        <dbReference type="ChEBI" id="CHEBI:15377"/>
        <dbReference type="ChEBI" id="CHEBI:15378"/>
        <dbReference type="ChEBI" id="CHEBI:57527"/>
        <dbReference type="ChEBI" id="CHEBI:58115"/>
        <dbReference type="ChEBI" id="CHEBI:58409"/>
    </reaction>
</comment>
<dbReference type="GO" id="GO:0019693">
    <property type="term" value="P:ribose phosphate metabolic process"/>
    <property type="evidence" value="ECO:0007669"/>
    <property type="project" value="TreeGrafter"/>
</dbReference>
<evidence type="ECO:0000256" key="2">
    <source>
        <dbReference type="ARBA" id="ARBA00001946"/>
    </source>
</evidence>
<dbReference type="Proteomes" id="UP000004221">
    <property type="component" value="Unassembled WGS sequence"/>
</dbReference>
<dbReference type="InterPro" id="IPR015797">
    <property type="entry name" value="NUDIX_hydrolase-like_dom_sf"/>
</dbReference>
<dbReference type="OrthoDB" id="9806150at2"/>
<dbReference type="PROSITE" id="PS51462">
    <property type="entry name" value="NUDIX"/>
    <property type="match status" value="1"/>
</dbReference>
<dbReference type="FunFam" id="3.90.79.10:FF:000024">
    <property type="entry name" value="ADP-ribose pyrophosphatase"/>
    <property type="match status" value="1"/>
</dbReference>
<sequence length="179" mass="19965">MAEEQRLQSTTVFDGKLLKVRVDTVRLPDGSERKREVVEHPGAVGILPVLPDGQFILVRQYRYAVGREMLEIPAGTREPDEGPEECAHRELREETGYVAPELKEMTRFFVSPGWATEELIIYFATDVVPGPPAPADDEFLEIVQVRPEDVVHLIRDGDIADSKSIIALLGFLGVFLPAV</sequence>
<evidence type="ECO:0000256" key="6">
    <source>
        <dbReference type="ARBA" id="ARBA00032162"/>
    </source>
</evidence>
<proteinExistence type="inferred from homology"/>
<evidence type="ECO:0000256" key="7">
    <source>
        <dbReference type="ARBA" id="ARBA00032272"/>
    </source>
</evidence>
<dbReference type="SUPFAM" id="SSF55811">
    <property type="entry name" value="Nudix"/>
    <property type="match status" value="1"/>
</dbReference>
<comment type="caution">
    <text evidence="9">The sequence shown here is derived from an EMBL/GenBank/DDBJ whole genome shotgun (WGS) entry which is preliminary data.</text>
</comment>
<dbReference type="RefSeq" id="WP_008480187.1">
    <property type="nucleotide sequence ID" value="NZ_CAGS01000431.1"/>
</dbReference>
<evidence type="ECO:0000256" key="3">
    <source>
        <dbReference type="ARBA" id="ARBA00007275"/>
    </source>
</evidence>
<evidence type="ECO:0000256" key="1">
    <source>
        <dbReference type="ARBA" id="ARBA00000847"/>
    </source>
</evidence>
<evidence type="ECO:0000313" key="9">
    <source>
        <dbReference type="EMBL" id="CCF85349.1"/>
    </source>
</evidence>
<dbReference type="GO" id="GO:0005829">
    <property type="term" value="C:cytosol"/>
    <property type="evidence" value="ECO:0007669"/>
    <property type="project" value="TreeGrafter"/>
</dbReference>
<dbReference type="InterPro" id="IPR000086">
    <property type="entry name" value="NUDIX_hydrolase_dom"/>
</dbReference>
<organism evidence="9 10">
    <name type="scientific">Nitrolancea hollandica Lb</name>
    <dbReference type="NCBI Taxonomy" id="1129897"/>
    <lineage>
        <taxon>Bacteria</taxon>
        <taxon>Pseudomonadati</taxon>
        <taxon>Thermomicrobiota</taxon>
        <taxon>Thermomicrobia</taxon>
        <taxon>Sphaerobacterales</taxon>
        <taxon>Sphaerobacterineae</taxon>
        <taxon>Sphaerobacteraceae</taxon>
        <taxon>Nitrolancea</taxon>
    </lineage>
</organism>
<reference evidence="9 10" key="1">
    <citation type="journal article" date="2012" name="ISME J.">
        <title>Nitrification expanded: discovery, physiology and genomics of a nitrite-oxidizing bacterium from the phylum Chloroflexi.</title>
        <authorList>
            <person name="Sorokin D.Y."/>
            <person name="Lucker S."/>
            <person name="Vejmelkova D."/>
            <person name="Kostrikina N.A."/>
            <person name="Kleerebezem R."/>
            <person name="Rijpstra W.I."/>
            <person name="Damste J.S."/>
            <person name="Le Paslier D."/>
            <person name="Muyzer G."/>
            <person name="Wagner M."/>
            <person name="van Loosdrecht M.C."/>
            <person name="Daims H."/>
        </authorList>
    </citation>
    <scope>NUCLEOTIDE SEQUENCE [LARGE SCALE GENOMIC DNA]</scope>
    <source>
        <strain evidence="10">none</strain>
    </source>
</reference>
<protein>
    <recommendedName>
        <fullName evidence="4">GDP-mannose pyrophosphatase</fullName>
    </recommendedName>
    <alternativeName>
        <fullName evidence="6">GDP-mannose hydrolase</fullName>
    </alternativeName>
    <alternativeName>
        <fullName evidence="7">GDPMK</fullName>
    </alternativeName>
</protein>
<dbReference type="EMBL" id="CAGS01000431">
    <property type="protein sequence ID" value="CCF85349.1"/>
    <property type="molecule type" value="Genomic_DNA"/>
</dbReference>
<evidence type="ECO:0000256" key="5">
    <source>
        <dbReference type="ARBA" id="ARBA00022801"/>
    </source>
</evidence>
<evidence type="ECO:0000313" key="10">
    <source>
        <dbReference type="Proteomes" id="UP000004221"/>
    </source>
</evidence>
<dbReference type="PROSITE" id="PS00893">
    <property type="entry name" value="NUDIX_BOX"/>
    <property type="match status" value="1"/>
</dbReference>
<dbReference type="InterPro" id="IPR020084">
    <property type="entry name" value="NUDIX_hydrolase_CS"/>
</dbReference>
<keyword evidence="10" id="KW-1185">Reference proteome</keyword>